<keyword evidence="3 11" id="KW-0813">Transport</keyword>
<dbReference type="RefSeq" id="WP_072069683.1">
    <property type="nucleotide sequence ID" value="NZ_CP047344.1"/>
</dbReference>
<dbReference type="PANTHER" id="PTHR30450">
    <property type="entry name" value="ABC TRANSPORTER PERMEASE"/>
    <property type="match status" value="1"/>
</dbReference>
<dbReference type="InterPro" id="IPR035906">
    <property type="entry name" value="MetI-like_sf"/>
</dbReference>
<evidence type="ECO:0000256" key="10">
    <source>
        <dbReference type="ARBA" id="ARBA00040727"/>
    </source>
</evidence>
<evidence type="ECO:0000256" key="5">
    <source>
        <dbReference type="ARBA" id="ARBA00022519"/>
    </source>
</evidence>
<evidence type="ECO:0000256" key="6">
    <source>
        <dbReference type="ARBA" id="ARBA00022692"/>
    </source>
</evidence>
<feature type="domain" description="ABC transmembrane type-1" evidence="12">
    <location>
        <begin position="24"/>
        <end position="218"/>
    </location>
</feature>
<accession>A0A6G6SI26</accession>
<dbReference type="Pfam" id="PF00528">
    <property type="entry name" value="BPD_transp_1"/>
    <property type="match status" value="1"/>
</dbReference>
<dbReference type="PROSITE" id="PS50928">
    <property type="entry name" value="ABC_TM1"/>
    <property type="match status" value="1"/>
</dbReference>
<keyword evidence="7 11" id="KW-1133">Transmembrane helix</keyword>
<feature type="transmembrane region" description="Helical" evidence="11">
    <location>
        <begin position="156"/>
        <end position="187"/>
    </location>
</feature>
<evidence type="ECO:0000256" key="7">
    <source>
        <dbReference type="ARBA" id="ARBA00022989"/>
    </source>
</evidence>
<dbReference type="FunFam" id="1.10.3720.10:FF:000002">
    <property type="entry name" value="D-methionine ABC transporter permease MetI"/>
    <property type="match status" value="1"/>
</dbReference>
<dbReference type="CDD" id="cd06261">
    <property type="entry name" value="TM_PBP2"/>
    <property type="match status" value="1"/>
</dbReference>
<feature type="transmembrane region" description="Helical" evidence="11">
    <location>
        <begin position="199"/>
        <end position="218"/>
    </location>
</feature>
<keyword evidence="14" id="KW-1185">Reference proteome</keyword>
<evidence type="ECO:0000259" key="12">
    <source>
        <dbReference type="PROSITE" id="PS50928"/>
    </source>
</evidence>
<evidence type="ECO:0000256" key="4">
    <source>
        <dbReference type="ARBA" id="ARBA00022475"/>
    </source>
</evidence>
<dbReference type="InterPro" id="IPR051322">
    <property type="entry name" value="AA_ABC_Transporter_Permease"/>
</dbReference>
<keyword evidence="5" id="KW-0997">Cell inner membrane</keyword>
<proteinExistence type="inferred from homology"/>
<dbReference type="Proteomes" id="UP000503287">
    <property type="component" value="Chromosome"/>
</dbReference>
<dbReference type="Gene3D" id="1.10.3720.10">
    <property type="entry name" value="MetI-like"/>
    <property type="match status" value="1"/>
</dbReference>
<dbReference type="PANTHER" id="PTHR30450:SF1">
    <property type="entry name" value="D-METHIONINE TRANSPORT SYSTEM PERMEASE PROTEIN METI-RELATED"/>
    <property type="match status" value="1"/>
</dbReference>
<keyword evidence="8 11" id="KW-0472">Membrane</keyword>
<keyword evidence="4" id="KW-1003">Cell membrane</keyword>
<sequence>MDEIQILVNNYFPHLKLNVLGEETLNTLYMTLVSGLLSCLLGILIGVALFLTEKEGYKEQISIYRTLSFIVNIFRAVPFIILIILLFPFTKWIVGTILGVNAALPALVISAAAFYARLVELALREVDKGVIEASLSMGANLPTLIFKVLLPESSPALVSGLTVTLISLVGGTAVAGAIGAGGLGNLAYLEGFQRSHLDVVWVATLVILLIVLCIQLLGDSVVRNIDKR</sequence>
<evidence type="ECO:0000313" key="14">
    <source>
        <dbReference type="Proteomes" id="UP000503287"/>
    </source>
</evidence>
<dbReference type="SUPFAM" id="SSF161098">
    <property type="entry name" value="MetI-like"/>
    <property type="match status" value="1"/>
</dbReference>
<evidence type="ECO:0000313" key="13">
    <source>
        <dbReference type="EMBL" id="QIF93481.1"/>
    </source>
</evidence>
<comment type="function">
    <text evidence="9">Part of the binding-protein-dependent transport system for D-methionine and the toxic methionine analog alpha-methyl-methionine. Probably responsible for the translocation of the substrate across the membrane.</text>
</comment>
<name>A0A6G6SI26_PROVU</name>
<evidence type="ECO:0000256" key="9">
    <source>
        <dbReference type="ARBA" id="ARBA00037265"/>
    </source>
</evidence>
<gene>
    <name evidence="13" type="ORF">GTH24_06075</name>
</gene>
<dbReference type="AlphaFoldDB" id="A0A6G6SI26"/>
<evidence type="ECO:0000256" key="11">
    <source>
        <dbReference type="RuleBase" id="RU363032"/>
    </source>
</evidence>
<keyword evidence="6 11" id="KW-0812">Transmembrane</keyword>
<reference evidence="13 14" key="1">
    <citation type="submission" date="2020-01" db="EMBL/GenBank/DDBJ databases">
        <title>The genomic epidemiology of tigecycline resistance gene tet(X) variants in a swine farm in China.</title>
        <authorList>
            <person name="Peng K."/>
            <person name="Li R."/>
        </authorList>
    </citation>
    <scope>NUCLEOTIDE SEQUENCE [LARGE SCALE GENOMIC DNA]</scope>
    <source>
        <strain evidence="13 14">ZN3</strain>
    </source>
</reference>
<comment type="subcellular location">
    <subcellularLocation>
        <location evidence="1">Cell inner membrane</location>
        <topology evidence="1">Multi-pass membrane protein</topology>
    </subcellularLocation>
    <subcellularLocation>
        <location evidence="11">Cell membrane</location>
        <topology evidence="11">Multi-pass membrane protein</topology>
    </subcellularLocation>
</comment>
<evidence type="ECO:0000256" key="1">
    <source>
        <dbReference type="ARBA" id="ARBA00004429"/>
    </source>
</evidence>
<feature type="transmembrane region" description="Helical" evidence="11">
    <location>
        <begin position="93"/>
        <end position="118"/>
    </location>
</feature>
<evidence type="ECO:0000256" key="8">
    <source>
        <dbReference type="ARBA" id="ARBA00023136"/>
    </source>
</evidence>
<dbReference type="InterPro" id="IPR000515">
    <property type="entry name" value="MetI-like"/>
</dbReference>
<protein>
    <recommendedName>
        <fullName evidence="10">D-methionine transport system permease protein MetI</fullName>
    </recommendedName>
</protein>
<evidence type="ECO:0000256" key="3">
    <source>
        <dbReference type="ARBA" id="ARBA00022448"/>
    </source>
</evidence>
<dbReference type="EMBL" id="CP047344">
    <property type="protein sequence ID" value="QIF93481.1"/>
    <property type="molecule type" value="Genomic_DNA"/>
</dbReference>
<comment type="similarity">
    <text evidence="2">Belongs to the binding-protein-dependent transport system permease family. CysTW subfamily.</text>
</comment>
<feature type="transmembrane region" description="Helical" evidence="11">
    <location>
        <begin position="28"/>
        <end position="51"/>
    </location>
</feature>
<dbReference type="GO" id="GO:0048473">
    <property type="term" value="P:D-methionine transmembrane transport"/>
    <property type="evidence" value="ECO:0007669"/>
    <property type="project" value="TreeGrafter"/>
</dbReference>
<feature type="transmembrane region" description="Helical" evidence="11">
    <location>
        <begin position="63"/>
        <end position="87"/>
    </location>
</feature>
<evidence type="ECO:0000256" key="2">
    <source>
        <dbReference type="ARBA" id="ARBA00007069"/>
    </source>
</evidence>
<dbReference type="GO" id="GO:0005886">
    <property type="term" value="C:plasma membrane"/>
    <property type="evidence" value="ECO:0007669"/>
    <property type="project" value="UniProtKB-SubCell"/>
</dbReference>
<organism evidence="13 14">
    <name type="scientific">Proteus vulgaris</name>
    <dbReference type="NCBI Taxonomy" id="585"/>
    <lineage>
        <taxon>Bacteria</taxon>
        <taxon>Pseudomonadati</taxon>
        <taxon>Pseudomonadota</taxon>
        <taxon>Gammaproteobacteria</taxon>
        <taxon>Enterobacterales</taxon>
        <taxon>Morganellaceae</taxon>
        <taxon>Proteus</taxon>
    </lineage>
</organism>